<feature type="region of interest" description="Disordered" evidence="1">
    <location>
        <begin position="1"/>
        <end position="90"/>
    </location>
</feature>
<sequence length="90" mass="9845">MGSSDSLTSRTYAGHGHHVASKSRSFSRAIVERRRSSYDGTTDKASQGHQPTEHAENYKIPSSPDHRNLDHDLRGIGSQFAVESGGHKGR</sequence>
<keyword evidence="3" id="KW-1185">Reference proteome</keyword>
<gene>
    <name evidence="2" type="ORF">KHLLAP_LOCUS9905</name>
</gene>
<protein>
    <submittedName>
        <fullName evidence="2">Uu.00g144630.m01.CDS01</fullName>
    </submittedName>
</protein>
<feature type="compositionally biased region" description="Polar residues" evidence="1">
    <location>
        <begin position="38"/>
        <end position="50"/>
    </location>
</feature>
<dbReference type="AlphaFoldDB" id="A0AAI8YLR6"/>
<name>A0AAI8YLR6_9PEZI</name>
<organism evidence="2 3">
    <name type="scientific">Anthostomella pinea</name>
    <dbReference type="NCBI Taxonomy" id="933095"/>
    <lineage>
        <taxon>Eukaryota</taxon>
        <taxon>Fungi</taxon>
        <taxon>Dikarya</taxon>
        <taxon>Ascomycota</taxon>
        <taxon>Pezizomycotina</taxon>
        <taxon>Sordariomycetes</taxon>
        <taxon>Xylariomycetidae</taxon>
        <taxon>Xylariales</taxon>
        <taxon>Xylariaceae</taxon>
        <taxon>Anthostomella</taxon>
    </lineage>
</organism>
<feature type="compositionally biased region" description="Polar residues" evidence="1">
    <location>
        <begin position="1"/>
        <end position="11"/>
    </location>
</feature>
<dbReference type="EMBL" id="CAUWAG010000012">
    <property type="protein sequence ID" value="CAJ2509437.1"/>
    <property type="molecule type" value="Genomic_DNA"/>
</dbReference>
<evidence type="ECO:0000313" key="2">
    <source>
        <dbReference type="EMBL" id="CAJ2509437.1"/>
    </source>
</evidence>
<proteinExistence type="predicted"/>
<dbReference type="Proteomes" id="UP001295740">
    <property type="component" value="Unassembled WGS sequence"/>
</dbReference>
<feature type="compositionally biased region" description="Basic and acidic residues" evidence="1">
    <location>
        <begin position="64"/>
        <end position="74"/>
    </location>
</feature>
<accession>A0AAI8YLR6</accession>
<comment type="caution">
    <text evidence="2">The sequence shown here is derived from an EMBL/GenBank/DDBJ whole genome shotgun (WGS) entry which is preliminary data.</text>
</comment>
<evidence type="ECO:0000256" key="1">
    <source>
        <dbReference type="SAM" id="MobiDB-lite"/>
    </source>
</evidence>
<evidence type="ECO:0000313" key="3">
    <source>
        <dbReference type="Proteomes" id="UP001295740"/>
    </source>
</evidence>
<reference evidence="2" key="1">
    <citation type="submission" date="2023-10" db="EMBL/GenBank/DDBJ databases">
        <authorList>
            <person name="Hackl T."/>
        </authorList>
    </citation>
    <scope>NUCLEOTIDE SEQUENCE</scope>
</reference>